<dbReference type="AlphaFoldDB" id="A0A6C0GLT6"/>
<accession>A0A6C0GLT6</accession>
<evidence type="ECO:0000313" key="2">
    <source>
        <dbReference type="Proteomes" id="UP000480178"/>
    </source>
</evidence>
<reference evidence="1 2" key="1">
    <citation type="submission" date="2020-01" db="EMBL/GenBank/DDBJ databases">
        <authorList>
            <person name="Kim M.K."/>
        </authorList>
    </citation>
    <scope>NUCLEOTIDE SEQUENCE [LARGE SCALE GENOMIC DNA]</scope>
    <source>
        <strain evidence="1 2">172606-1</strain>
    </source>
</reference>
<organism evidence="1 2">
    <name type="scientific">Rhodocytophaga rosea</name>
    <dbReference type="NCBI Taxonomy" id="2704465"/>
    <lineage>
        <taxon>Bacteria</taxon>
        <taxon>Pseudomonadati</taxon>
        <taxon>Bacteroidota</taxon>
        <taxon>Cytophagia</taxon>
        <taxon>Cytophagales</taxon>
        <taxon>Rhodocytophagaceae</taxon>
        <taxon>Rhodocytophaga</taxon>
    </lineage>
</organism>
<keyword evidence="2" id="KW-1185">Reference proteome</keyword>
<dbReference type="EMBL" id="CP048222">
    <property type="protein sequence ID" value="QHT68988.1"/>
    <property type="molecule type" value="Genomic_DNA"/>
</dbReference>
<proteinExistence type="predicted"/>
<sequence>MDPGASPVVQVIKFDKGLGGYSKEPFLWMGFLFYIERLCGGGGEVELIIKATDLYL</sequence>
<dbReference type="RefSeq" id="WP_162444983.1">
    <property type="nucleotide sequence ID" value="NZ_CP048222.1"/>
</dbReference>
<evidence type="ECO:0000313" key="1">
    <source>
        <dbReference type="EMBL" id="QHT68988.1"/>
    </source>
</evidence>
<dbReference type="KEGG" id="rhoz:GXP67_21200"/>
<dbReference type="Proteomes" id="UP000480178">
    <property type="component" value="Chromosome"/>
</dbReference>
<gene>
    <name evidence="1" type="ORF">GXP67_21200</name>
</gene>
<protein>
    <submittedName>
        <fullName evidence="1">Uncharacterized protein</fullName>
    </submittedName>
</protein>
<name>A0A6C0GLT6_9BACT</name>